<evidence type="ECO:0000313" key="2">
    <source>
        <dbReference type="EMBL" id="CQR70279.1"/>
    </source>
</evidence>
<dbReference type="SUPFAM" id="SSF144052">
    <property type="entry name" value="Thermophilic metalloprotease-like"/>
    <property type="match status" value="1"/>
</dbReference>
<evidence type="ECO:0000313" key="3">
    <source>
        <dbReference type="Proteomes" id="UP000049855"/>
    </source>
</evidence>
<dbReference type="AlphaFoldDB" id="A0A0U1KT42"/>
<dbReference type="PANTHER" id="PTHR34448">
    <property type="entry name" value="AMINOPEPTIDASE"/>
    <property type="match status" value="1"/>
</dbReference>
<sequence>MNVLRQNLIVSLNEGGPVTRVAVCYQSKQDLAEAIAQLLPYQAQVINTRTTSLAELEWCDRVSHVIEVYEPDKPGYEKCKSERMGMLQRGCRILSLFDWQKSYLTDAFWGKTNYQQLALKLAQIKKALEGVDTIHITSALGTDISFAVTGRQWIAADGICSSNHLAQMPDGEIYTCPIEESFNGVLVIDGTITRSWLPAKPQRLVFEQGRLRECSPEFRNYIAPFEPEINLIGEFALGFNPAYRQSMHNISVDEKAAGTVHFALGDSYNLGRNQCNCHVDMIIRHPRVRTFPAIKLPYF</sequence>
<dbReference type="InterPro" id="IPR052170">
    <property type="entry name" value="M29_Exopeptidase"/>
</dbReference>
<dbReference type="GO" id="GO:0004177">
    <property type="term" value="F:aminopeptidase activity"/>
    <property type="evidence" value="ECO:0007669"/>
    <property type="project" value="UniProtKB-KW"/>
</dbReference>
<name>A0A0U1KT42_9FIRM</name>
<dbReference type="Pfam" id="PF02073">
    <property type="entry name" value="Peptidase_M29"/>
    <property type="match status" value="1"/>
</dbReference>
<keyword evidence="2" id="KW-0378">Hydrolase</keyword>
<evidence type="ECO:0000256" key="1">
    <source>
        <dbReference type="ARBA" id="ARBA00022723"/>
    </source>
</evidence>
<dbReference type="InterPro" id="IPR000787">
    <property type="entry name" value="Peptidase_M29"/>
</dbReference>
<dbReference type="EMBL" id="CTRP01000003">
    <property type="protein sequence ID" value="CQR70279.1"/>
    <property type="molecule type" value="Genomic_DNA"/>
</dbReference>
<keyword evidence="1" id="KW-0479">Metal-binding</keyword>
<organism evidence="2 3">
    <name type="scientific">Sporomusa ovata</name>
    <dbReference type="NCBI Taxonomy" id="2378"/>
    <lineage>
        <taxon>Bacteria</taxon>
        <taxon>Bacillati</taxon>
        <taxon>Bacillota</taxon>
        <taxon>Negativicutes</taxon>
        <taxon>Selenomonadales</taxon>
        <taxon>Sporomusaceae</taxon>
        <taxon>Sporomusa</taxon>
    </lineage>
</organism>
<dbReference type="Proteomes" id="UP000049855">
    <property type="component" value="Unassembled WGS sequence"/>
</dbReference>
<keyword evidence="3" id="KW-1185">Reference proteome</keyword>
<dbReference type="GO" id="GO:0006508">
    <property type="term" value="P:proteolysis"/>
    <property type="evidence" value="ECO:0007669"/>
    <property type="project" value="InterPro"/>
</dbReference>
<proteinExistence type="predicted"/>
<dbReference type="GO" id="GO:0046872">
    <property type="term" value="F:metal ion binding"/>
    <property type="evidence" value="ECO:0007669"/>
    <property type="project" value="UniProtKB-KW"/>
</dbReference>
<keyword evidence="2" id="KW-0031">Aminopeptidase</keyword>
<gene>
    <name evidence="2" type="ORF">SpAn4DRAFT_1248</name>
</gene>
<dbReference type="RefSeq" id="WP_021169018.1">
    <property type="nucleotide sequence ID" value="NZ_CTRP01000003.1"/>
</dbReference>
<keyword evidence="2" id="KW-0645">Protease</keyword>
<protein>
    <submittedName>
        <fullName evidence="2">Aminopeptidase</fullName>
    </submittedName>
</protein>
<dbReference type="PANTHER" id="PTHR34448:SF1">
    <property type="entry name" value="BLL6088 PROTEIN"/>
    <property type="match status" value="1"/>
</dbReference>
<reference evidence="3" key="1">
    <citation type="submission" date="2015-03" db="EMBL/GenBank/DDBJ databases">
        <authorList>
            <person name="Nijsse Bart"/>
        </authorList>
    </citation>
    <scope>NUCLEOTIDE SEQUENCE [LARGE SCALE GENOMIC DNA]</scope>
</reference>
<accession>A0A0U1KT42</accession>